<feature type="domain" description="HTH cro/C1-type" evidence="2">
    <location>
        <begin position="50"/>
        <end position="104"/>
    </location>
</feature>
<accession>A0ABT2H319</accession>
<name>A0ABT2H319_9MICO</name>
<sequence length="228" mass="24893">MVTVCGDPCRSGRRRAANARARSARSGRGCAITSGSVALDEQTERLGARIRSFRQARGLTLVELARLAQLSHPFLSQLERGQARPSMVSLERIARALGSSQIELIAAATDDLVPGEGDSRVSLVRSMEGPQGPFGGGEARILVHGEVSFIPMEFRGSNRSPGEFYRHDEDEFLHVVSGRVLVDLADDGEFELMPGDSIHYAGGTLHRWCSLAEGDYHLFIVKERRFGS</sequence>
<dbReference type="SMART" id="SM00530">
    <property type="entry name" value="HTH_XRE"/>
    <property type="match status" value="1"/>
</dbReference>
<dbReference type="InterPro" id="IPR011051">
    <property type="entry name" value="RmlC_Cupin_sf"/>
</dbReference>
<dbReference type="EMBL" id="JANLCJ010000003">
    <property type="protein sequence ID" value="MCS5734312.1"/>
    <property type="molecule type" value="Genomic_DNA"/>
</dbReference>
<dbReference type="RefSeq" id="WP_259539153.1">
    <property type="nucleotide sequence ID" value="NZ_JANLCJ010000003.1"/>
</dbReference>
<reference evidence="3" key="1">
    <citation type="submission" date="2022-08" db="EMBL/GenBank/DDBJ databases">
        <authorList>
            <person name="Deng Y."/>
            <person name="Han X.-F."/>
            <person name="Zhang Y.-Q."/>
        </authorList>
    </citation>
    <scope>NUCLEOTIDE SEQUENCE</scope>
    <source>
        <strain evidence="3">CPCC 203386</strain>
    </source>
</reference>
<comment type="caution">
    <text evidence="3">The sequence shown here is derived from an EMBL/GenBank/DDBJ whole genome shotgun (WGS) entry which is preliminary data.</text>
</comment>
<dbReference type="Gene3D" id="1.10.260.40">
    <property type="entry name" value="lambda repressor-like DNA-binding domains"/>
    <property type="match status" value="1"/>
</dbReference>
<dbReference type="InterPro" id="IPR010982">
    <property type="entry name" value="Lambda_DNA-bd_dom_sf"/>
</dbReference>
<organism evidence="3 4">
    <name type="scientific">Herbiconiux daphne</name>
    <dbReference type="NCBI Taxonomy" id="2970914"/>
    <lineage>
        <taxon>Bacteria</taxon>
        <taxon>Bacillati</taxon>
        <taxon>Actinomycetota</taxon>
        <taxon>Actinomycetes</taxon>
        <taxon>Micrococcales</taxon>
        <taxon>Microbacteriaceae</taxon>
        <taxon>Herbiconiux</taxon>
    </lineage>
</organism>
<protein>
    <submittedName>
        <fullName evidence="3">Helix-turn-helix domain-containing protein</fullName>
    </submittedName>
</protein>
<dbReference type="Gene3D" id="2.60.120.10">
    <property type="entry name" value="Jelly Rolls"/>
    <property type="match status" value="1"/>
</dbReference>
<evidence type="ECO:0000256" key="1">
    <source>
        <dbReference type="ARBA" id="ARBA00023125"/>
    </source>
</evidence>
<dbReference type="Proteomes" id="UP001165586">
    <property type="component" value="Unassembled WGS sequence"/>
</dbReference>
<dbReference type="PANTHER" id="PTHR46797">
    <property type="entry name" value="HTH-TYPE TRANSCRIPTIONAL REGULATOR"/>
    <property type="match status" value="1"/>
</dbReference>
<proteinExistence type="predicted"/>
<dbReference type="PROSITE" id="PS50943">
    <property type="entry name" value="HTH_CROC1"/>
    <property type="match status" value="1"/>
</dbReference>
<dbReference type="PANTHER" id="PTHR46797:SF1">
    <property type="entry name" value="METHYLPHOSPHONATE SYNTHASE"/>
    <property type="match status" value="1"/>
</dbReference>
<gene>
    <name evidence="3" type="ORF">N1032_11245</name>
</gene>
<dbReference type="SUPFAM" id="SSF51182">
    <property type="entry name" value="RmlC-like cupins"/>
    <property type="match status" value="1"/>
</dbReference>
<dbReference type="SUPFAM" id="SSF47413">
    <property type="entry name" value="lambda repressor-like DNA-binding domains"/>
    <property type="match status" value="1"/>
</dbReference>
<dbReference type="InterPro" id="IPR013096">
    <property type="entry name" value="Cupin_2"/>
</dbReference>
<keyword evidence="1" id="KW-0238">DNA-binding</keyword>
<evidence type="ECO:0000259" key="2">
    <source>
        <dbReference type="PROSITE" id="PS50943"/>
    </source>
</evidence>
<dbReference type="InterPro" id="IPR014710">
    <property type="entry name" value="RmlC-like_jellyroll"/>
</dbReference>
<dbReference type="CDD" id="cd00093">
    <property type="entry name" value="HTH_XRE"/>
    <property type="match status" value="1"/>
</dbReference>
<evidence type="ECO:0000313" key="4">
    <source>
        <dbReference type="Proteomes" id="UP001165586"/>
    </source>
</evidence>
<keyword evidence="4" id="KW-1185">Reference proteome</keyword>
<dbReference type="InterPro" id="IPR001387">
    <property type="entry name" value="Cro/C1-type_HTH"/>
</dbReference>
<evidence type="ECO:0000313" key="3">
    <source>
        <dbReference type="EMBL" id="MCS5734312.1"/>
    </source>
</evidence>
<dbReference type="Pfam" id="PF13560">
    <property type="entry name" value="HTH_31"/>
    <property type="match status" value="1"/>
</dbReference>
<dbReference type="InterPro" id="IPR050807">
    <property type="entry name" value="TransReg_Diox_bact_type"/>
</dbReference>
<dbReference type="Pfam" id="PF07883">
    <property type="entry name" value="Cupin_2"/>
    <property type="match status" value="1"/>
</dbReference>
<dbReference type="CDD" id="cd02209">
    <property type="entry name" value="cupin_XRE_C"/>
    <property type="match status" value="1"/>
</dbReference>